<dbReference type="AlphaFoldDB" id="A0A8X6UGX9"/>
<proteinExistence type="predicted"/>
<reference evidence="1" key="1">
    <citation type="submission" date="2020-08" db="EMBL/GenBank/DDBJ databases">
        <title>Multicomponent nature underlies the extraordinary mechanical properties of spider dragline silk.</title>
        <authorList>
            <person name="Kono N."/>
            <person name="Nakamura H."/>
            <person name="Mori M."/>
            <person name="Yoshida Y."/>
            <person name="Ohtoshi R."/>
            <person name="Malay A.D."/>
            <person name="Moran D.A.P."/>
            <person name="Tomita M."/>
            <person name="Numata K."/>
            <person name="Arakawa K."/>
        </authorList>
    </citation>
    <scope>NUCLEOTIDE SEQUENCE</scope>
</reference>
<gene>
    <name evidence="1" type="ORF">NPIL_422411</name>
</gene>
<comment type="caution">
    <text evidence="1">The sequence shown here is derived from an EMBL/GenBank/DDBJ whole genome shotgun (WGS) entry which is preliminary data.</text>
</comment>
<name>A0A8X6UGX9_NEPPI</name>
<dbReference type="Proteomes" id="UP000887013">
    <property type="component" value="Unassembled WGS sequence"/>
</dbReference>
<sequence length="125" mass="14227">MAGRRRGYGHGTAKCSCSSGADKLHYMAALHYPQGPNVHSDKKECYKFTITGRQPRIYILLRTKVDEEGVPESRIGAKQLWQSQDCQIHLNYSNLLNEFPHHRHSISRIACKLRGRTLSVESYLG</sequence>
<evidence type="ECO:0000313" key="2">
    <source>
        <dbReference type="Proteomes" id="UP000887013"/>
    </source>
</evidence>
<accession>A0A8X6UGX9</accession>
<evidence type="ECO:0000313" key="1">
    <source>
        <dbReference type="EMBL" id="GFU13373.1"/>
    </source>
</evidence>
<protein>
    <submittedName>
        <fullName evidence="1">Uncharacterized protein</fullName>
    </submittedName>
</protein>
<dbReference type="EMBL" id="BMAW01125652">
    <property type="protein sequence ID" value="GFU13373.1"/>
    <property type="molecule type" value="Genomic_DNA"/>
</dbReference>
<keyword evidence="2" id="KW-1185">Reference proteome</keyword>
<organism evidence="1 2">
    <name type="scientific">Nephila pilipes</name>
    <name type="common">Giant wood spider</name>
    <name type="synonym">Nephila maculata</name>
    <dbReference type="NCBI Taxonomy" id="299642"/>
    <lineage>
        <taxon>Eukaryota</taxon>
        <taxon>Metazoa</taxon>
        <taxon>Ecdysozoa</taxon>
        <taxon>Arthropoda</taxon>
        <taxon>Chelicerata</taxon>
        <taxon>Arachnida</taxon>
        <taxon>Araneae</taxon>
        <taxon>Araneomorphae</taxon>
        <taxon>Entelegynae</taxon>
        <taxon>Araneoidea</taxon>
        <taxon>Nephilidae</taxon>
        <taxon>Nephila</taxon>
    </lineage>
</organism>